<protein>
    <submittedName>
        <fullName evidence="4">BUD22-domain-containing protein</fullName>
    </submittedName>
</protein>
<feature type="compositionally biased region" description="Low complexity" evidence="2">
    <location>
        <begin position="20"/>
        <end position="31"/>
    </location>
</feature>
<dbReference type="Pfam" id="PF09073">
    <property type="entry name" value="BUD22"/>
    <property type="match status" value="1"/>
</dbReference>
<name>A0A2T6ZB33_TUBBO</name>
<dbReference type="PANTHER" id="PTHR23325:SF1">
    <property type="entry name" value="SERUM RESPONSE FACTOR-BINDING PROTEIN 1"/>
    <property type="match status" value="1"/>
</dbReference>
<dbReference type="PANTHER" id="PTHR23325">
    <property type="entry name" value="SERUM RESPONSE FACTOR-BINDING"/>
    <property type="match status" value="1"/>
</dbReference>
<dbReference type="GO" id="GO:0005634">
    <property type="term" value="C:nucleus"/>
    <property type="evidence" value="ECO:0007669"/>
    <property type="project" value="TreeGrafter"/>
</dbReference>
<accession>A0A2T6ZB33</accession>
<dbReference type="OrthoDB" id="3364872at2759"/>
<feature type="domain" description="Bud22" evidence="3">
    <location>
        <begin position="3"/>
        <end position="86"/>
    </location>
</feature>
<feature type="non-terminal residue" evidence="4">
    <location>
        <position position="127"/>
    </location>
</feature>
<dbReference type="GO" id="GO:0030686">
    <property type="term" value="C:90S preribosome"/>
    <property type="evidence" value="ECO:0007669"/>
    <property type="project" value="TreeGrafter"/>
</dbReference>
<sequence>PTQKLGTSTFLPTLLTGYISDSCSSTSSTTPPKHKKGPPEKKQRKNRMGQQARRALWEKKYGQNAAHLKQEAQRKERKVEKEKKKEGQTEGKLHPSWEAARKAREGKMVVVQEVLKSGSGGKKIVFD</sequence>
<gene>
    <name evidence="4" type="ORF">B9Z19DRAFT_889109</name>
</gene>
<evidence type="ECO:0000313" key="4">
    <source>
        <dbReference type="EMBL" id="PUU72707.1"/>
    </source>
</evidence>
<evidence type="ECO:0000313" key="5">
    <source>
        <dbReference type="Proteomes" id="UP000244722"/>
    </source>
</evidence>
<feature type="compositionally biased region" description="Basic residues" evidence="2">
    <location>
        <begin position="32"/>
        <end position="47"/>
    </location>
</feature>
<dbReference type="AlphaFoldDB" id="A0A2T6ZB33"/>
<dbReference type="Proteomes" id="UP000244722">
    <property type="component" value="Unassembled WGS sequence"/>
</dbReference>
<keyword evidence="1" id="KW-0175">Coiled coil</keyword>
<dbReference type="EMBL" id="NESQ01000479">
    <property type="protein sequence ID" value="PUU72707.1"/>
    <property type="molecule type" value="Genomic_DNA"/>
</dbReference>
<evidence type="ECO:0000256" key="1">
    <source>
        <dbReference type="ARBA" id="ARBA00023054"/>
    </source>
</evidence>
<dbReference type="STRING" id="42251.A0A2T6ZB33"/>
<keyword evidence="5" id="KW-1185">Reference proteome</keyword>
<proteinExistence type="predicted"/>
<dbReference type="GO" id="GO:0030490">
    <property type="term" value="P:maturation of SSU-rRNA"/>
    <property type="evidence" value="ECO:0007669"/>
    <property type="project" value="TreeGrafter"/>
</dbReference>
<feature type="compositionally biased region" description="Basic and acidic residues" evidence="2">
    <location>
        <begin position="68"/>
        <end position="101"/>
    </location>
</feature>
<evidence type="ECO:0000256" key="2">
    <source>
        <dbReference type="SAM" id="MobiDB-lite"/>
    </source>
</evidence>
<feature type="non-terminal residue" evidence="4">
    <location>
        <position position="1"/>
    </location>
</feature>
<organism evidence="4 5">
    <name type="scientific">Tuber borchii</name>
    <name type="common">White truffle</name>
    <dbReference type="NCBI Taxonomy" id="42251"/>
    <lineage>
        <taxon>Eukaryota</taxon>
        <taxon>Fungi</taxon>
        <taxon>Dikarya</taxon>
        <taxon>Ascomycota</taxon>
        <taxon>Pezizomycotina</taxon>
        <taxon>Pezizomycetes</taxon>
        <taxon>Pezizales</taxon>
        <taxon>Tuberaceae</taxon>
        <taxon>Tuber</taxon>
    </lineage>
</organism>
<dbReference type="InterPro" id="IPR015158">
    <property type="entry name" value="Bud22_dom"/>
</dbReference>
<reference evidence="4 5" key="1">
    <citation type="submission" date="2017-04" db="EMBL/GenBank/DDBJ databases">
        <title>Draft genome sequence of Tuber borchii Vittad., a whitish edible truffle.</title>
        <authorList>
            <consortium name="DOE Joint Genome Institute"/>
            <person name="Murat C."/>
            <person name="Kuo A."/>
            <person name="Barry K.W."/>
            <person name="Clum A."/>
            <person name="Dockter R.B."/>
            <person name="Fauchery L."/>
            <person name="Iotti M."/>
            <person name="Kohler A."/>
            <person name="Labutti K."/>
            <person name="Lindquist E.A."/>
            <person name="Lipzen A."/>
            <person name="Ohm R.A."/>
            <person name="Wang M."/>
            <person name="Grigoriev I.V."/>
            <person name="Zambonelli A."/>
            <person name="Martin F.M."/>
        </authorList>
    </citation>
    <scope>NUCLEOTIDE SEQUENCE [LARGE SCALE GENOMIC DNA]</scope>
    <source>
        <strain evidence="4 5">Tbo3840</strain>
    </source>
</reference>
<dbReference type="InterPro" id="IPR037393">
    <property type="entry name" value="Bud22/SRFB1"/>
</dbReference>
<comment type="caution">
    <text evidence="4">The sequence shown here is derived from an EMBL/GenBank/DDBJ whole genome shotgun (WGS) entry which is preliminary data.</text>
</comment>
<evidence type="ECO:0000259" key="3">
    <source>
        <dbReference type="Pfam" id="PF09073"/>
    </source>
</evidence>
<feature type="region of interest" description="Disordered" evidence="2">
    <location>
        <begin position="20"/>
        <end position="101"/>
    </location>
</feature>